<keyword evidence="2" id="KW-1185">Reference proteome</keyword>
<dbReference type="Proteomes" id="UP001281761">
    <property type="component" value="Unassembled WGS sequence"/>
</dbReference>
<gene>
    <name evidence="1" type="ORF">BLNAU_11664</name>
</gene>
<evidence type="ECO:0000313" key="2">
    <source>
        <dbReference type="Proteomes" id="UP001281761"/>
    </source>
</evidence>
<name>A0ABQ9XLT4_9EUKA</name>
<protein>
    <submittedName>
        <fullName evidence="1">Uncharacterized protein</fullName>
    </submittedName>
</protein>
<accession>A0ABQ9XLT4</accession>
<evidence type="ECO:0000313" key="1">
    <source>
        <dbReference type="EMBL" id="KAK2953378.1"/>
    </source>
</evidence>
<proteinExistence type="predicted"/>
<organism evidence="1 2">
    <name type="scientific">Blattamonas nauphoetae</name>
    <dbReference type="NCBI Taxonomy" id="2049346"/>
    <lineage>
        <taxon>Eukaryota</taxon>
        <taxon>Metamonada</taxon>
        <taxon>Preaxostyla</taxon>
        <taxon>Oxymonadida</taxon>
        <taxon>Blattamonas</taxon>
    </lineage>
</organism>
<reference evidence="1 2" key="1">
    <citation type="journal article" date="2022" name="bioRxiv">
        <title>Genomics of Preaxostyla Flagellates Illuminates Evolutionary Transitions and the Path Towards Mitochondrial Loss.</title>
        <authorList>
            <person name="Novak L.V.F."/>
            <person name="Treitli S.C."/>
            <person name="Pyrih J."/>
            <person name="Halakuc P."/>
            <person name="Pipaliya S.V."/>
            <person name="Vacek V."/>
            <person name="Brzon O."/>
            <person name="Soukal P."/>
            <person name="Eme L."/>
            <person name="Dacks J.B."/>
            <person name="Karnkowska A."/>
            <person name="Elias M."/>
            <person name="Hampl V."/>
        </authorList>
    </citation>
    <scope>NUCLEOTIDE SEQUENCE [LARGE SCALE GENOMIC DNA]</scope>
    <source>
        <strain evidence="1">NAU3</strain>
        <tissue evidence="1">Gut</tissue>
    </source>
</reference>
<sequence>MSHSSTHPQDLVDKGNDILFQHGVTYALTSVKVGADSRDGTPEEAFTPIIPTLVLTYTAVTPTTFKLSAAFTANQTSDVKIVFTPATAAKTAVPVTLPFASDGSNTSTAILTVGETGSTSVFKIGEKYTTSFEDYRVIGKEWTVAEPLSTTYESVLTPIYSYEKDGAKDPITVTCSNAMIASSLIEGDNKTQTLILTDADAKPTTLTQTKNKINFTITAGQCNVSYVFNDAPIKNDTVGKAQLNLGTTAFLEGALTFDGSKSVASIVAALLAVLALVF</sequence>
<dbReference type="EMBL" id="JARBJD010000092">
    <property type="protein sequence ID" value="KAK2953378.1"/>
    <property type="molecule type" value="Genomic_DNA"/>
</dbReference>
<comment type="caution">
    <text evidence="1">The sequence shown here is derived from an EMBL/GenBank/DDBJ whole genome shotgun (WGS) entry which is preliminary data.</text>
</comment>